<reference evidence="3 4" key="1">
    <citation type="submission" date="2024-01" db="EMBL/GenBank/DDBJ databases">
        <title>The genomes of 5 underutilized Papilionoideae crops provide insights into root nodulation and disease resistanc.</title>
        <authorList>
            <person name="Yuan L."/>
        </authorList>
    </citation>
    <scope>NUCLEOTIDE SEQUENCE [LARGE SCALE GENOMIC DNA]</scope>
    <source>
        <strain evidence="3">ZHUSHIDOU_FW_LH</strain>
        <tissue evidence="3">Leaf</tissue>
    </source>
</reference>
<evidence type="ECO:0000256" key="1">
    <source>
        <dbReference type="SAM" id="MobiDB-lite"/>
    </source>
</evidence>
<dbReference type="AlphaFoldDB" id="A0AAN9F2D8"/>
<feature type="signal peptide" evidence="2">
    <location>
        <begin position="1"/>
        <end position="26"/>
    </location>
</feature>
<keyword evidence="2" id="KW-0732">Signal</keyword>
<dbReference type="Proteomes" id="UP001372338">
    <property type="component" value="Unassembled WGS sequence"/>
</dbReference>
<evidence type="ECO:0000313" key="3">
    <source>
        <dbReference type="EMBL" id="KAK7267140.1"/>
    </source>
</evidence>
<keyword evidence="4" id="KW-1185">Reference proteome</keyword>
<accession>A0AAN9F2D8</accession>
<sequence>MFHFNLKSKFILLLLVRLLLLRYSSSRLCLLSPIRFPSLPPPRLVFFFVSLLLKLPSLKRDLSSAAVVRLLRSLSSPRCCSSPSLSSKQSGKAKPLKKPKSDEKDYDETNGSTMLNPSH</sequence>
<feature type="region of interest" description="Disordered" evidence="1">
    <location>
        <begin position="76"/>
        <end position="119"/>
    </location>
</feature>
<feature type="compositionally biased region" description="Polar residues" evidence="1">
    <location>
        <begin position="109"/>
        <end position="119"/>
    </location>
</feature>
<name>A0AAN9F2D8_CROPI</name>
<evidence type="ECO:0000256" key="2">
    <source>
        <dbReference type="SAM" id="SignalP"/>
    </source>
</evidence>
<feature type="chain" id="PRO_5043042319" evidence="2">
    <location>
        <begin position="27"/>
        <end position="119"/>
    </location>
</feature>
<evidence type="ECO:0000313" key="4">
    <source>
        <dbReference type="Proteomes" id="UP001372338"/>
    </source>
</evidence>
<organism evidence="3 4">
    <name type="scientific">Crotalaria pallida</name>
    <name type="common">Smooth rattlebox</name>
    <name type="synonym">Crotalaria striata</name>
    <dbReference type="NCBI Taxonomy" id="3830"/>
    <lineage>
        <taxon>Eukaryota</taxon>
        <taxon>Viridiplantae</taxon>
        <taxon>Streptophyta</taxon>
        <taxon>Embryophyta</taxon>
        <taxon>Tracheophyta</taxon>
        <taxon>Spermatophyta</taxon>
        <taxon>Magnoliopsida</taxon>
        <taxon>eudicotyledons</taxon>
        <taxon>Gunneridae</taxon>
        <taxon>Pentapetalae</taxon>
        <taxon>rosids</taxon>
        <taxon>fabids</taxon>
        <taxon>Fabales</taxon>
        <taxon>Fabaceae</taxon>
        <taxon>Papilionoideae</taxon>
        <taxon>50 kb inversion clade</taxon>
        <taxon>genistoids sensu lato</taxon>
        <taxon>core genistoids</taxon>
        <taxon>Crotalarieae</taxon>
        <taxon>Crotalaria</taxon>
    </lineage>
</organism>
<comment type="caution">
    <text evidence="3">The sequence shown here is derived from an EMBL/GenBank/DDBJ whole genome shotgun (WGS) entry which is preliminary data.</text>
</comment>
<gene>
    <name evidence="3" type="ORF">RIF29_19804</name>
</gene>
<dbReference type="EMBL" id="JAYWIO010000004">
    <property type="protein sequence ID" value="KAK7267140.1"/>
    <property type="molecule type" value="Genomic_DNA"/>
</dbReference>
<proteinExistence type="predicted"/>
<feature type="compositionally biased region" description="Low complexity" evidence="1">
    <location>
        <begin position="76"/>
        <end position="87"/>
    </location>
</feature>
<protein>
    <submittedName>
        <fullName evidence="3">Uncharacterized protein</fullName>
    </submittedName>
</protein>